<feature type="transmembrane region" description="Helical" evidence="6">
    <location>
        <begin position="1109"/>
        <end position="1131"/>
    </location>
</feature>
<reference evidence="8" key="2">
    <citation type="submission" date="2020-09" db="EMBL/GenBank/DDBJ databases">
        <authorList>
            <person name="Sun Q."/>
            <person name="Ohkuma M."/>
        </authorList>
    </citation>
    <scope>NUCLEOTIDE SEQUENCE</scope>
    <source>
        <strain evidence="8">JCM 4434</strain>
    </source>
</reference>
<evidence type="ECO:0000256" key="5">
    <source>
        <dbReference type="SAM" id="MobiDB-lite"/>
    </source>
</evidence>
<keyword evidence="6" id="KW-0472">Membrane</keyword>
<keyword evidence="2" id="KW-0547">Nucleotide-binding</keyword>
<feature type="transmembrane region" description="Helical" evidence="6">
    <location>
        <begin position="880"/>
        <end position="899"/>
    </location>
</feature>
<dbReference type="SMART" id="SM00220">
    <property type="entry name" value="S_TKc"/>
    <property type="match status" value="1"/>
</dbReference>
<dbReference type="PANTHER" id="PTHR43671">
    <property type="entry name" value="SERINE/THREONINE-PROTEIN KINASE NEK"/>
    <property type="match status" value="1"/>
</dbReference>
<evidence type="ECO:0000256" key="1">
    <source>
        <dbReference type="ARBA" id="ARBA00022679"/>
    </source>
</evidence>
<organism evidence="8 9">
    <name type="scientific">Kitasatospora aureofaciens</name>
    <name type="common">Streptomyces aureofaciens</name>
    <dbReference type="NCBI Taxonomy" id="1894"/>
    <lineage>
        <taxon>Bacteria</taxon>
        <taxon>Bacillati</taxon>
        <taxon>Actinomycetota</taxon>
        <taxon>Actinomycetes</taxon>
        <taxon>Kitasatosporales</taxon>
        <taxon>Streptomycetaceae</taxon>
        <taxon>Kitasatospora</taxon>
    </lineage>
</organism>
<dbReference type="AlphaFoldDB" id="A0A8H9LPW2"/>
<accession>A0A8H9LPW2</accession>
<keyword evidence="6" id="KW-0812">Transmembrane</keyword>
<feature type="domain" description="Protein kinase" evidence="7">
    <location>
        <begin position="169"/>
        <end position="429"/>
    </location>
</feature>
<feature type="transmembrane region" description="Helical" evidence="6">
    <location>
        <begin position="1001"/>
        <end position="1019"/>
    </location>
</feature>
<reference evidence="8" key="1">
    <citation type="journal article" date="2014" name="Int. J. Syst. Evol. Microbiol.">
        <title>Complete genome sequence of Corynebacterium casei LMG S-19264T (=DSM 44701T), isolated from a smear-ripened cheese.</title>
        <authorList>
            <consortium name="US DOE Joint Genome Institute (JGI-PGF)"/>
            <person name="Walter F."/>
            <person name="Albersmeier A."/>
            <person name="Kalinowski J."/>
            <person name="Ruckert C."/>
        </authorList>
    </citation>
    <scope>NUCLEOTIDE SEQUENCE</scope>
    <source>
        <strain evidence="8">JCM 4434</strain>
    </source>
</reference>
<keyword evidence="6" id="KW-1133">Transmembrane helix</keyword>
<proteinExistence type="predicted"/>
<feature type="compositionally biased region" description="Basic and acidic residues" evidence="5">
    <location>
        <begin position="23"/>
        <end position="45"/>
    </location>
</feature>
<keyword evidence="3" id="KW-0418">Kinase</keyword>
<dbReference type="RefSeq" id="WP_030551448.1">
    <property type="nucleotide sequence ID" value="NZ_BMUB01000005.1"/>
</dbReference>
<feature type="transmembrane region" description="Helical" evidence="6">
    <location>
        <begin position="1069"/>
        <end position="1089"/>
    </location>
</feature>
<evidence type="ECO:0000313" key="8">
    <source>
        <dbReference type="EMBL" id="GGU75114.1"/>
    </source>
</evidence>
<comment type="caution">
    <text evidence="8">The sequence shown here is derived from an EMBL/GenBank/DDBJ whole genome shotgun (WGS) entry which is preliminary data.</text>
</comment>
<dbReference type="SUPFAM" id="SSF56112">
    <property type="entry name" value="Protein kinase-like (PK-like)"/>
    <property type="match status" value="1"/>
</dbReference>
<evidence type="ECO:0000256" key="2">
    <source>
        <dbReference type="ARBA" id="ARBA00022741"/>
    </source>
</evidence>
<evidence type="ECO:0000256" key="6">
    <source>
        <dbReference type="SAM" id="Phobius"/>
    </source>
</evidence>
<evidence type="ECO:0000256" key="3">
    <source>
        <dbReference type="ARBA" id="ARBA00022777"/>
    </source>
</evidence>
<dbReference type="InterPro" id="IPR050660">
    <property type="entry name" value="NEK_Ser/Thr_kinase"/>
</dbReference>
<dbReference type="GeneID" id="97485967"/>
<keyword evidence="4" id="KW-0067">ATP-binding</keyword>
<feature type="transmembrane region" description="Helical" evidence="6">
    <location>
        <begin position="919"/>
        <end position="938"/>
    </location>
</feature>
<dbReference type="PANTHER" id="PTHR43671:SF85">
    <property type="entry name" value="KINASE, PUTATIVE-RELATED"/>
    <property type="match status" value="1"/>
</dbReference>
<keyword evidence="1" id="KW-0808">Transferase</keyword>
<gene>
    <name evidence="8" type="ORF">GCM10010502_28790</name>
</gene>
<dbReference type="GO" id="GO:0004674">
    <property type="term" value="F:protein serine/threonine kinase activity"/>
    <property type="evidence" value="ECO:0007669"/>
    <property type="project" value="TreeGrafter"/>
</dbReference>
<feature type="compositionally biased region" description="Low complexity" evidence="5">
    <location>
        <begin position="136"/>
        <end position="149"/>
    </location>
</feature>
<feature type="transmembrane region" description="Helical" evidence="6">
    <location>
        <begin position="854"/>
        <end position="873"/>
    </location>
</feature>
<dbReference type="InterPro" id="IPR000719">
    <property type="entry name" value="Prot_kinase_dom"/>
</dbReference>
<feature type="transmembrane region" description="Helical" evidence="6">
    <location>
        <begin position="666"/>
        <end position="685"/>
    </location>
</feature>
<sequence length="1141" mass="122428">MGATEDAGPVGEDRRQGTPGEPPRTRVDWGSRERGSRFRGSWDRRRGARAGTEAGADGASRLGAQQTAAVDPEAATRRMPGPRHDPEAATRVRPGTPGRYDPDADTEVVRPRAAQGPSWQDSIGPGPSPNGGPGPVGAAAPDGAAAHGGPCEGGDPSEDGFPDALRARFTPLGKAGAGAEGTVWYVRRTDGGADAAVKVSVVGQPMDHELLAHLRNDGFRRHVPHLIDFGRVRHHGALVDWVAMEYLPVTLSAHVAELRRSGAHTDPRTAEQIVYELVSLLEFWQRRIQRNPLDFKPANILVRPGRGPGEFVIADFGGVDRLTDSRRFTSAMMVTVAYMAPEQLAGKNHEAGPWWGLGNVLYELFVGRPRFVGPDGRRAADHDLELELVMGEEVDLAAVTDQRQLLLLQGLFTKKPEDRWTAPEVRSWLAGGSPEVVRRRPQARRPITFLGDPFTDPVRLTEVLLRNSGAAARWLAAVGAERLRDWLRDDVKDSVFDLHYLTDVVRAPGPRREAVAGVAVLALGAAYAPSAVPHYRDRPIDPAGLERIATEPDGAAFVDELVRGGAPAVAARYDCFHPECSGEHCSRLLALAALPDVLAEVERTARTVGGGRRGGGGLSPEEREEAHRLAVWLSIRPEERYRLLARLSPLPAALHRLPLPARVSELAAVVAAAVVDGALTAGAGARSAVRSVARRPAPDPEAATPRDVVRRRWSALRRRAVGADQGQVSGRAAMVAAEALRRRGRGRPEQPEPEAGMLREGRARAGRAARLWRERRRRPPVDWAARLRLWWPYARTMLPRRVAAVALLVVGLGLLLWAGAVLRLPVEGGHRLDLSPDLFGGPLHSAGKHAAEQVVGKLGAAFVAAAVLAFFPARVGFGTGLLTGVGALTIGYLRLGPPMTAVEAPQPVAQRVVMFEGGMGSWAGIVAVIAVVVAFVLIERACDRLLKPAQQARRQVREGWRDLDRRAARVSRAAGADGQPRREAAASGAWREGRAGTRDRLRFALGSTGVLVLLLWAVVEVRLAAAGVHRTPDSWGTGQTGASYQAGFVILLAAVSLLSTLGTPVTARVLFVGWILGTLFLGAWPGALGPVEALRIPVFEGLFGAVANWWGHGAFWAALLVVLPLAAYGVLRTVRGRGTGN</sequence>
<evidence type="ECO:0000313" key="9">
    <source>
        <dbReference type="Proteomes" id="UP000610124"/>
    </source>
</evidence>
<feature type="region of interest" description="Disordered" evidence="5">
    <location>
        <begin position="971"/>
        <end position="990"/>
    </location>
</feature>
<dbReference type="GO" id="GO:0005524">
    <property type="term" value="F:ATP binding"/>
    <property type="evidence" value="ECO:0007669"/>
    <property type="project" value="UniProtKB-KW"/>
</dbReference>
<dbReference type="Pfam" id="PF00069">
    <property type="entry name" value="Pkinase"/>
    <property type="match status" value="1"/>
</dbReference>
<dbReference type="InterPro" id="IPR011009">
    <property type="entry name" value="Kinase-like_dom_sf"/>
</dbReference>
<feature type="compositionally biased region" description="Low complexity" evidence="5">
    <location>
        <begin position="49"/>
        <end position="59"/>
    </location>
</feature>
<dbReference type="PROSITE" id="PS50011">
    <property type="entry name" value="PROTEIN_KINASE_DOM"/>
    <property type="match status" value="1"/>
</dbReference>
<dbReference type="Proteomes" id="UP000610124">
    <property type="component" value="Unassembled WGS sequence"/>
</dbReference>
<evidence type="ECO:0000256" key="4">
    <source>
        <dbReference type="ARBA" id="ARBA00022840"/>
    </source>
</evidence>
<dbReference type="Gene3D" id="1.10.510.10">
    <property type="entry name" value="Transferase(Phosphotransferase) domain 1"/>
    <property type="match status" value="1"/>
</dbReference>
<dbReference type="EMBL" id="BMUB01000005">
    <property type="protein sequence ID" value="GGU75114.1"/>
    <property type="molecule type" value="Genomic_DNA"/>
</dbReference>
<feature type="region of interest" description="Disordered" evidence="5">
    <location>
        <begin position="741"/>
        <end position="761"/>
    </location>
</feature>
<feature type="region of interest" description="Disordered" evidence="5">
    <location>
        <begin position="1"/>
        <end position="164"/>
    </location>
</feature>
<feature type="transmembrane region" description="Helical" evidence="6">
    <location>
        <begin position="1042"/>
        <end position="1062"/>
    </location>
</feature>
<feature type="transmembrane region" description="Helical" evidence="6">
    <location>
        <begin position="802"/>
        <end position="822"/>
    </location>
</feature>
<protein>
    <recommendedName>
        <fullName evidence="7">Protein kinase domain-containing protein</fullName>
    </recommendedName>
</protein>
<name>A0A8H9LPW2_KITAU</name>
<evidence type="ECO:0000259" key="7">
    <source>
        <dbReference type="PROSITE" id="PS50011"/>
    </source>
</evidence>